<keyword evidence="2" id="KW-1185">Reference proteome</keyword>
<evidence type="ECO:0000313" key="2">
    <source>
        <dbReference type="Proteomes" id="UP000821837"/>
    </source>
</evidence>
<sequence length="472" mass="52725">MRPPFCPAEGYRHPVLGELRFRYEGTFGKPSSGTATLVLACHTSHNAAVGVAPTATFAVPAQHLPRYSSHSVRIQASVDLSIPRKGGQLLGGHGAEHFPFRCAAKNPTETRNDQVCLINGYLPICNELLYDIGMELRQQRGGSVSLVCFRPQEPDVMPPPDADLNRSKTFLRWLLRIHVCIDGLKLQYKWVTAHSQVFLEELPENCRLKKLRVQFPFGDTVQTNFATLLPRLRCLEELYCYMFPSTDVLVAAVSELLRTTTSLTSLANWNTDELPGTLGEYVRGNGLLTKLVFFGEETDREELLLDAALVSNGLLELDERLFYAAANYIRATTVLRKLGLLVTNAAEDAPFWWWKLLFESISANTSIADLFYSASDNCSYTGHLASTVGLSRCITRVYYSKKLPEWDATCFIRPLSGAICDNYNLLKVVLSSNATVGAEARHWWFTIRDTTRRNSGLVELAGAFNQATAIDW</sequence>
<accession>A0A9D4PKA2</accession>
<dbReference type="SUPFAM" id="SSF52047">
    <property type="entry name" value="RNI-like"/>
    <property type="match status" value="1"/>
</dbReference>
<dbReference type="Proteomes" id="UP000821837">
    <property type="component" value="Unassembled WGS sequence"/>
</dbReference>
<name>A0A9D4PKA2_RHISA</name>
<dbReference type="AlphaFoldDB" id="A0A9D4PKA2"/>
<reference evidence="1" key="2">
    <citation type="submission" date="2021-09" db="EMBL/GenBank/DDBJ databases">
        <authorList>
            <person name="Jia N."/>
            <person name="Wang J."/>
            <person name="Shi W."/>
            <person name="Du L."/>
            <person name="Sun Y."/>
            <person name="Zhan W."/>
            <person name="Jiang J."/>
            <person name="Wang Q."/>
            <person name="Zhang B."/>
            <person name="Ji P."/>
            <person name="Sakyi L.B."/>
            <person name="Cui X."/>
            <person name="Yuan T."/>
            <person name="Jiang B."/>
            <person name="Yang W."/>
            <person name="Lam T.T.-Y."/>
            <person name="Chang Q."/>
            <person name="Ding S."/>
            <person name="Wang X."/>
            <person name="Zhu J."/>
            <person name="Ruan X."/>
            <person name="Zhao L."/>
            <person name="Wei J."/>
            <person name="Que T."/>
            <person name="Du C."/>
            <person name="Cheng J."/>
            <person name="Dai P."/>
            <person name="Han X."/>
            <person name="Huang E."/>
            <person name="Gao Y."/>
            <person name="Liu J."/>
            <person name="Shao H."/>
            <person name="Ye R."/>
            <person name="Li L."/>
            <person name="Wei W."/>
            <person name="Wang X."/>
            <person name="Wang C."/>
            <person name="Huo Q."/>
            <person name="Li W."/>
            <person name="Guo W."/>
            <person name="Chen H."/>
            <person name="Chen S."/>
            <person name="Zhou L."/>
            <person name="Zhou L."/>
            <person name="Ni X."/>
            <person name="Tian J."/>
            <person name="Zhou Y."/>
            <person name="Sheng Y."/>
            <person name="Liu T."/>
            <person name="Pan Y."/>
            <person name="Xia L."/>
            <person name="Li J."/>
            <person name="Zhao F."/>
            <person name="Cao W."/>
        </authorList>
    </citation>
    <scope>NUCLEOTIDE SEQUENCE</scope>
    <source>
        <strain evidence="1">Rsan-2018</strain>
        <tissue evidence="1">Larvae</tissue>
    </source>
</reference>
<proteinExistence type="predicted"/>
<organism evidence="1 2">
    <name type="scientific">Rhipicephalus sanguineus</name>
    <name type="common">Brown dog tick</name>
    <name type="synonym">Ixodes sanguineus</name>
    <dbReference type="NCBI Taxonomy" id="34632"/>
    <lineage>
        <taxon>Eukaryota</taxon>
        <taxon>Metazoa</taxon>
        <taxon>Ecdysozoa</taxon>
        <taxon>Arthropoda</taxon>
        <taxon>Chelicerata</taxon>
        <taxon>Arachnida</taxon>
        <taxon>Acari</taxon>
        <taxon>Parasitiformes</taxon>
        <taxon>Ixodida</taxon>
        <taxon>Ixodoidea</taxon>
        <taxon>Ixodidae</taxon>
        <taxon>Rhipicephalinae</taxon>
        <taxon>Rhipicephalus</taxon>
        <taxon>Rhipicephalus</taxon>
    </lineage>
</organism>
<reference evidence="1" key="1">
    <citation type="journal article" date="2020" name="Cell">
        <title>Large-Scale Comparative Analyses of Tick Genomes Elucidate Their Genetic Diversity and Vector Capacities.</title>
        <authorList>
            <consortium name="Tick Genome and Microbiome Consortium (TIGMIC)"/>
            <person name="Jia N."/>
            <person name="Wang J."/>
            <person name="Shi W."/>
            <person name="Du L."/>
            <person name="Sun Y."/>
            <person name="Zhan W."/>
            <person name="Jiang J.F."/>
            <person name="Wang Q."/>
            <person name="Zhang B."/>
            <person name="Ji P."/>
            <person name="Bell-Sakyi L."/>
            <person name="Cui X.M."/>
            <person name="Yuan T.T."/>
            <person name="Jiang B.G."/>
            <person name="Yang W.F."/>
            <person name="Lam T.T."/>
            <person name="Chang Q.C."/>
            <person name="Ding S.J."/>
            <person name="Wang X.J."/>
            <person name="Zhu J.G."/>
            <person name="Ruan X.D."/>
            <person name="Zhao L."/>
            <person name="Wei J.T."/>
            <person name="Ye R.Z."/>
            <person name="Que T.C."/>
            <person name="Du C.H."/>
            <person name="Zhou Y.H."/>
            <person name="Cheng J.X."/>
            <person name="Dai P.F."/>
            <person name="Guo W.B."/>
            <person name="Han X.H."/>
            <person name="Huang E.J."/>
            <person name="Li L.F."/>
            <person name="Wei W."/>
            <person name="Gao Y.C."/>
            <person name="Liu J.Z."/>
            <person name="Shao H.Z."/>
            <person name="Wang X."/>
            <person name="Wang C.C."/>
            <person name="Yang T.C."/>
            <person name="Huo Q.B."/>
            <person name="Li W."/>
            <person name="Chen H.Y."/>
            <person name="Chen S.E."/>
            <person name="Zhou L.G."/>
            <person name="Ni X.B."/>
            <person name="Tian J.H."/>
            <person name="Sheng Y."/>
            <person name="Liu T."/>
            <person name="Pan Y.S."/>
            <person name="Xia L.Y."/>
            <person name="Li J."/>
            <person name="Zhao F."/>
            <person name="Cao W.C."/>
        </authorList>
    </citation>
    <scope>NUCLEOTIDE SEQUENCE</scope>
    <source>
        <strain evidence="1">Rsan-2018</strain>
    </source>
</reference>
<dbReference type="EMBL" id="JABSTV010001253">
    <property type="protein sequence ID" value="KAH7943847.1"/>
    <property type="molecule type" value="Genomic_DNA"/>
</dbReference>
<gene>
    <name evidence="1" type="ORF">HPB52_011990</name>
</gene>
<protein>
    <submittedName>
        <fullName evidence="1">Uncharacterized protein</fullName>
    </submittedName>
</protein>
<comment type="caution">
    <text evidence="1">The sequence shown here is derived from an EMBL/GenBank/DDBJ whole genome shotgun (WGS) entry which is preliminary data.</text>
</comment>
<evidence type="ECO:0000313" key="1">
    <source>
        <dbReference type="EMBL" id="KAH7943847.1"/>
    </source>
</evidence>